<organism evidence="2 3">
    <name type="scientific">Forsythia ovata</name>
    <dbReference type="NCBI Taxonomy" id="205694"/>
    <lineage>
        <taxon>Eukaryota</taxon>
        <taxon>Viridiplantae</taxon>
        <taxon>Streptophyta</taxon>
        <taxon>Embryophyta</taxon>
        <taxon>Tracheophyta</taxon>
        <taxon>Spermatophyta</taxon>
        <taxon>Magnoliopsida</taxon>
        <taxon>eudicotyledons</taxon>
        <taxon>Gunneridae</taxon>
        <taxon>Pentapetalae</taxon>
        <taxon>asterids</taxon>
        <taxon>lamiids</taxon>
        <taxon>Lamiales</taxon>
        <taxon>Oleaceae</taxon>
        <taxon>Forsythieae</taxon>
        <taxon>Forsythia</taxon>
    </lineage>
</organism>
<gene>
    <name evidence="2" type="ORF">Fot_39689</name>
</gene>
<proteinExistence type="predicted"/>
<keyword evidence="3" id="KW-1185">Reference proteome</keyword>
<sequence>MEKRFTHQGGPTHSGPTESHERGPSPSGPTESHEGGPTYNRSYLTSMEKGFPHWRGLTSSGPTESHEGGPTYNMSYPTSIEMVFHCQECPTPSGPTQFPRVRCYLTSTKRDTIVQEVIPQYIRSYLDISGPT</sequence>
<accession>A0ABD1S5E4</accession>
<name>A0ABD1S5E4_9LAMI</name>
<dbReference type="Proteomes" id="UP001604277">
    <property type="component" value="Unassembled WGS sequence"/>
</dbReference>
<reference evidence="3" key="1">
    <citation type="submission" date="2024-07" db="EMBL/GenBank/DDBJ databases">
        <title>Two chromosome-level genome assemblies of Korean endemic species Abeliophyllum distichum and Forsythia ovata (Oleaceae).</title>
        <authorList>
            <person name="Jang H."/>
        </authorList>
    </citation>
    <scope>NUCLEOTIDE SEQUENCE [LARGE SCALE GENOMIC DNA]</scope>
</reference>
<dbReference type="EMBL" id="JBFOLJ010000011">
    <property type="protein sequence ID" value="KAL2495932.1"/>
    <property type="molecule type" value="Genomic_DNA"/>
</dbReference>
<feature type="region of interest" description="Disordered" evidence="1">
    <location>
        <begin position="1"/>
        <end position="73"/>
    </location>
</feature>
<evidence type="ECO:0000256" key="1">
    <source>
        <dbReference type="SAM" id="MobiDB-lite"/>
    </source>
</evidence>
<evidence type="ECO:0000313" key="3">
    <source>
        <dbReference type="Proteomes" id="UP001604277"/>
    </source>
</evidence>
<evidence type="ECO:0000313" key="2">
    <source>
        <dbReference type="EMBL" id="KAL2495932.1"/>
    </source>
</evidence>
<dbReference type="AlphaFoldDB" id="A0ABD1S5E4"/>
<comment type="caution">
    <text evidence="2">The sequence shown here is derived from an EMBL/GenBank/DDBJ whole genome shotgun (WGS) entry which is preliminary data.</text>
</comment>
<protein>
    <submittedName>
        <fullName evidence="2">Uncharacterized protein</fullName>
    </submittedName>
</protein>